<feature type="chain" id="PRO_5001494810" description="Cystatin domain-containing protein" evidence="1">
    <location>
        <begin position="30"/>
        <end position="133"/>
    </location>
</feature>
<dbReference type="AlphaFoldDB" id="A0A016WP51"/>
<protein>
    <recommendedName>
        <fullName evidence="4">Cystatin domain-containing protein</fullName>
    </recommendedName>
</protein>
<keyword evidence="3" id="KW-1185">Reference proteome</keyword>
<keyword evidence="1" id="KW-0732">Signal</keyword>
<accession>A0A016WP51</accession>
<organism evidence="2 3">
    <name type="scientific">Ancylostoma ceylanicum</name>
    <dbReference type="NCBI Taxonomy" id="53326"/>
    <lineage>
        <taxon>Eukaryota</taxon>
        <taxon>Metazoa</taxon>
        <taxon>Ecdysozoa</taxon>
        <taxon>Nematoda</taxon>
        <taxon>Chromadorea</taxon>
        <taxon>Rhabditida</taxon>
        <taxon>Rhabditina</taxon>
        <taxon>Rhabditomorpha</taxon>
        <taxon>Strongyloidea</taxon>
        <taxon>Ancylostomatidae</taxon>
        <taxon>Ancylostomatinae</taxon>
        <taxon>Ancylostoma</taxon>
    </lineage>
</organism>
<name>A0A016WP51_9BILA</name>
<dbReference type="OrthoDB" id="5890296at2759"/>
<evidence type="ECO:0008006" key="4">
    <source>
        <dbReference type="Google" id="ProtNLM"/>
    </source>
</evidence>
<proteinExistence type="predicted"/>
<dbReference type="EMBL" id="JARK01000195">
    <property type="protein sequence ID" value="EYC40823.1"/>
    <property type="molecule type" value="Genomic_DNA"/>
</dbReference>
<dbReference type="Proteomes" id="UP000024635">
    <property type="component" value="Unassembled WGS sequence"/>
</dbReference>
<gene>
    <name evidence="2" type="primary">Acey_s0595.g429</name>
    <name evidence="2" type="ORF">Y032_0595g429</name>
</gene>
<dbReference type="PROSITE" id="PS51257">
    <property type="entry name" value="PROKAR_LIPOPROTEIN"/>
    <property type="match status" value="1"/>
</dbReference>
<sequence length="133" mass="15514">MDGHRCTTALSKGMIQLISLFSLIFVTQACVPGTGNDLGKMTIHFEVPYTESNRKHYEKLVWEAVEKIANQYRHTIKTNRNHEVRVSSRSDNGKLVVDVQAMYIDCRFERFFAEKFEPYIGKYRFDITCPAQW</sequence>
<evidence type="ECO:0000313" key="3">
    <source>
        <dbReference type="Proteomes" id="UP000024635"/>
    </source>
</evidence>
<comment type="caution">
    <text evidence="2">The sequence shown here is derived from an EMBL/GenBank/DDBJ whole genome shotgun (WGS) entry which is preliminary data.</text>
</comment>
<reference evidence="3" key="1">
    <citation type="journal article" date="2015" name="Nat. Genet.">
        <title>The genome and transcriptome of the zoonotic hookworm Ancylostoma ceylanicum identify infection-specific gene families.</title>
        <authorList>
            <person name="Schwarz E.M."/>
            <person name="Hu Y."/>
            <person name="Antoshechkin I."/>
            <person name="Miller M.M."/>
            <person name="Sternberg P.W."/>
            <person name="Aroian R.V."/>
        </authorList>
    </citation>
    <scope>NUCLEOTIDE SEQUENCE</scope>
    <source>
        <strain evidence="3">HY135</strain>
    </source>
</reference>
<feature type="signal peptide" evidence="1">
    <location>
        <begin position="1"/>
        <end position="29"/>
    </location>
</feature>
<evidence type="ECO:0000256" key="1">
    <source>
        <dbReference type="SAM" id="SignalP"/>
    </source>
</evidence>
<evidence type="ECO:0000313" key="2">
    <source>
        <dbReference type="EMBL" id="EYC40823.1"/>
    </source>
</evidence>